<dbReference type="AlphaFoldDB" id="A0A370N519"/>
<protein>
    <submittedName>
        <fullName evidence="1">Cytoplasmic protein</fullName>
    </submittedName>
</protein>
<sequence length="120" mass="13500">MAWDKVGAVHYLQSHAQPTSIGRCAEYTRRAIEWGGLHLMRTGSARNDGSSLICVGFHEVHGNPQRGDVVVIQPIPGHPDGHMTMFDGQIWISDFKQMHGFYPGPAYRSAQPPYKIYRHD</sequence>
<evidence type="ECO:0000313" key="1">
    <source>
        <dbReference type="EMBL" id="RDK00704.1"/>
    </source>
</evidence>
<proteinExistence type="predicted"/>
<name>A0A370N519_9BURK</name>
<keyword evidence="2" id="KW-1185">Reference proteome</keyword>
<organism evidence="1 2">
    <name type="scientific">Paraburkholderia lacunae</name>
    <dbReference type="NCBI Taxonomy" id="2211104"/>
    <lineage>
        <taxon>Bacteria</taxon>
        <taxon>Pseudomonadati</taxon>
        <taxon>Pseudomonadota</taxon>
        <taxon>Betaproteobacteria</taxon>
        <taxon>Burkholderiales</taxon>
        <taxon>Burkholderiaceae</taxon>
        <taxon>Paraburkholderia</taxon>
    </lineage>
</organism>
<comment type="caution">
    <text evidence="1">The sequence shown here is derived from an EMBL/GenBank/DDBJ whole genome shotgun (WGS) entry which is preliminary data.</text>
</comment>
<dbReference type="Gene3D" id="3.90.1720.10">
    <property type="entry name" value="endopeptidase domain like (from Nostoc punctiforme)"/>
    <property type="match status" value="1"/>
</dbReference>
<evidence type="ECO:0000313" key="2">
    <source>
        <dbReference type="Proteomes" id="UP000254875"/>
    </source>
</evidence>
<gene>
    <name evidence="1" type="ORF">DLM46_22340</name>
</gene>
<dbReference type="OrthoDB" id="5522511at2"/>
<accession>A0A370N519</accession>
<dbReference type="Proteomes" id="UP000254875">
    <property type="component" value="Unassembled WGS sequence"/>
</dbReference>
<reference evidence="2" key="1">
    <citation type="submission" date="2018-05" db="EMBL/GenBank/DDBJ databases">
        <authorList>
            <person name="Feng T."/>
        </authorList>
    </citation>
    <scope>NUCLEOTIDE SEQUENCE [LARGE SCALE GENOMIC DNA]</scope>
    <source>
        <strain evidence="2">S27</strain>
    </source>
</reference>
<dbReference type="EMBL" id="QHKS01000014">
    <property type="protein sequence ID" value="RDK00704.1"/>
    <property type="molecule type" value="Genomic_DNA"/>
</dbReference>